<dbReference type="Proteomes" id="UP001165136">
    <property type="component" value="Unassembled WGS sequence"/>
</dbReference>
<accession>A0A9W6R8W5</accession>
<dbReference type="InterPro" id="IPR011008">
    <property type="entry name" value="Dimeric_a/b-barrel"/>
</dbReference>
<organism evidence="1 2">
    <name type="scientific">Amycolatopsis taiwanensis</name>
    <dbReference type="NCBI Taxonomy" id="342230"/>
    <lineage>
        <taxon>Bacteria</taxon>
        <taxon>Bacillati</taxon>
        <taxon>Actinomycetota</taxon>
        <taxon>Actinomycetes</taxon>
        <taxon>Pseudonocardiales</taxon>
        <taxon>Pseudonocardiaceae</taxon>
        <taxon>Amycolatopsis</taxon>
    </lineage>
</organism>
<evidence type="ECO:0008006" key="3">
    <source>
        <dbReference type="Google" id="ProtNLM"/>
    </source>
</evidence>
<sequence length="112" mass="13072">MAEEASAEEGAFLVPKTTQLRTYNVRDGLLDEWAEKWRTFVVPLRLEFGFKIEGAWLDRERSQFVWVISYDGPESFAERNSQYWASSERETMGLDPKDYLVSTEIREVVTVL</sequence>
<dbReference type="Gene3D" id="3.30.70.100">
    <property type="match status" value="1"/>
</dbReference>
<dbReference type="SUPFAM" id="SSF54909">
    <property type="entry name" value="Dimeric alpha+beta barrel"/>
    <property type="match status" value="1"/>
</dbReference>
<evidence type="ECO:0000313" key="1">
    <source>
        <dbReference type="EMBL" id="GLY69707.1"/>
    </source>
</evidence>
<dbReference type="AlphaFoldDB" id="A0A9W6R8W5"/>
<proteinExistence type="predicted"/>
<keyword evidence="2" id="KW-1185">Reference proteome</keyword>
<comment type="caution">
    <text evidence="1">The sequence shown here is derived from an EMBL/GenBank/DDBJ whole genome shotgun (WGS) entry which is preliminary data.</text>
</comment>
<gene>
    <name evidence="1" type="ORF">Atai01_63260</name>
</gene>
<dbReference type="EMBL" id="BSTI01000018">
    <property type="protein sequence ID" value="GLY69707.1"/>
    <property type="molecule type" value="Genomic_DNA"/>
</dbReference>
<protein>
    <recommendedName>
        <fullName evidence="3">NIPSNAP family containing protein</fullName>
    </recommendedName>
</protein>
<reference evidence="1" key="1">
    <citation type="submission" date="2023-03" db="EMBL/GenBank/DDBJ databases">
        <title>Amycolatopsis taiwanensis NBRC 103393.</title>
        <authorList>
            <person name="Ichikawa N."/>
            <person name="Sato H."/>
            <person name="Tonouchi N."/>
        </authorList>
    </citation>
    <scope>NUCLEOTIDE SEQUENCE</scope>
    <source>
        <strain evidence="1">NBRC 103393</strain>
    </source>
</reference>
<evidence type="ECO:0000313" key="2">
    <source>
        <dbReference type="Proteomes" id="UP001165136"/>
    </source>
</evidence>
<name>A0A9W6R8W5_9PSEU</name>